<name>A0A813L1V4_POLGL</name>
<dbReference type="InterPro" id="IPR020568">
    <property type="entry name" value="Ribosomal_Su5_D2-typ_SF"/>
</dbReference>
<dbReference type="InterPro" id="IPR037196">
    <property type="entry name" value="HSP90_C"/>
</dbReference>
<evidence type="ECO:0000256" key="1">
    <source>
        <dbReference type="ARBA" id="ARBA00007381"/>
    </source>
</evidence>
<evidence type="ECO:0000256" key="3">
    <source>
        <dbReference type="ARBA" id="ARBA00022741"/>
    </source>
</evidence>
<dbReference type="GO" id="GO:0016887">
    <property type="term" value="F:ATP hydrolysis activity"/>
    <property type="evidence" value="ECO:0007669"/>
    <property type="project" value="InterPro"/>
</dbReference>
<protein>
    <submittedName>
        <fullName evidence="7">Uncharacterized protein</fullName>
    </submittedName>
</protein>
<dbReference type="PRINTS" id="PR00301">
    <property type="entry name" value="HEATSHOCK70"/>
</dbReference>
<dbReference type="EMBL" id="CAJNNW010032487">
    <property type="protein sequence ID" value="CAE8713385.1"/>
    <property type="molecule type" value="Genomic_DNA"/>
</dbReference>
<dbReference type="Gene3D" id="3.40.50.11260">
    <property type="match status" value="2"/>
</dbReference>
<dbReference type="GO" id="GO:0140662">
    <property type="term" value="F:ATP-dependent protein folding chaperone"/>
    <property type="evidence" value="ECO:0007669"/>
    <property type="project" value="InterPro"/>
</dbReference>
<dbReference type="Gene3D" id="1.20.120.790">
    <property type="entry name" value="Heat shock protein 90, C-terminal domain"/>
    <property type="match status" value="1"/>
</dbReference>
<dbReference type="SUPFAM" id="SSF53067">
    <property type="entry name" value="Actin-like ATPase domain"/>
    <property type="match status" value="2"/>
</dbReference>
<dbReference type="SUPFAM" id="SSF55874">
    <property type="entry name" value="ATPase domain of HSP90 chaperone/DNA topoisomerase II/histidine kinase"/>
    <property type="match status" value="1"/>
</dbReference>
<dbReference type="Proteomes" id="UP000626109">
    <property type="component" value="Unassembled WGS sequence"/>
</dbReference>
<reference evidence="7" key="1">
    <citation type="submission" date="2021-02" db="EMBL/GenBank/DDBJ databases">
        <authorList>
            <person name="Dougan E. K."/>
            <person name="Rhodes N."/>
            <person name="Thang M."/>
            <person name="Chan C."/>
        </authorList>
    </citation>
    <scope>NUCLEOTIDE SEQUENCE</scope>
</reference>
<dbReference type="InterPro" id="IPR036890">
    <property type="entry name" value="HATPase_C_sf"/>
</dbReference>
<gene>
    <name evidence="7" type="ORF">PGLA2088_LOCUS37500</name>
</gene>
<dbReference type="GO" id="GO:0051082">
    <property type="term" value="F:unfolded protein binding"/>
    <property type="evidence" value="ECO:0007669"/>
    <property type="project" value="InterPro"/>
</dbReference>
<comment type="similarity">
    <text evidence="1">Belongs to the heat shock protein 70 family.</text>
</comment>
<dbReference type="SUPFAM" id="SSF100920">
    <property type="entry name" value="Heat shock protein 70kD (HSP70), peptide-binding domain"/>
    <property type="match status" value="1"/>
</dbReference>
<evidence type="ECO:0000256" key="6">
    <source>
        <dbReference type="SAM" id="MobiDB-lite"/>
    </source>
</evidence>
<dbReference type="PANTHER" id="PTHR19375">
    <property type="entry name" value="HEAT SHOCK PROTEIN 70KDA"/>
    <property type="match status" value="1"/>
</dbReference>
<dbReference type="InterPro" id="IPR043129">
    <property type="entry name" value="ATPase_NBD"/>
</dbReference>
<dbReference type="Gene3D" id="3.90.640.10">
    <property type="entry name" value="Actin, Chain A, domain 4"/>
    <property type="match status" value="2"/>
</dbReference>
<dbReference type="FunFam" id="2.60.34.10:FF:000002">
    <property type="entry name" value="Heat shock 70 kDa"/>
    <property type="match status" value="1"/>
</dbReference>
<comment type="caution">
    <text evidence="7">The sequence shown here is derived from an EMBL/GenBank/DDBJ whole genome shotgun (WGS) entry which is preliminary data.</text>
</comment>
<dbReference type="Gene3D" id="3.30.420.40">
    <property type="match status" value="4"/>
</dbReference>
<keyword evidence="3" id="KW-0547">Nucleotide-binding</keyword>
<accession>A0A813L1V4</accession>
<keyword evidence="4" id="KW-0067">ATP-binding</keyword>
<evidence type="ECO:0000256" key="2">
    <source>
        <dbReference type="ARBA" id="ARBA00008239"/>
    </source>
</evidence>
<dbReference type="Gene3D" id="3.30.230.80">
    <property type="match status" value="1"/>
</dbReference>
<dbReference type="Gene3D" id="2.60.34.10">
    <property type="entry name" value="Substrate Binding Domain Of DNAk, Chain A, domain 1"/>
    <property type="match status" value="1"/>
</dbReference>
<evidence type="ECO:0000256" key="4">
    <source>
        <dbReference type="ARBA" id="ARBA00022840"/>
    </source>
</evidence>
<dbReference type="InterPro" id="IPR001404">
    <property type="entry name" value="Hsp90_fam"/>
</dbReference>
<dbReference type="FunFam" id="3.30.420.40:FF:000028">
    <property type="entry name" value="heat shock 70 kDa protein-like"/>
    <property type="match status" value="1"/>
</dbReference>
<feature type="compositionally biased region" description="Basic and acidic residues" evidence="6">
    <location>
        <begin position="897"/>
        <end position="910"/>
    </location>
</feature>
<organism evidence="7 8">
    <name type="scientific">Polarella glacialis</name>
    <name type="common">Dinoflagellate</name>
    <dbReference type="NCBI Taxonomy" id="89957"/>
    <lineage>
        <taxon>Eukaryota</taxon>
        <taxon>Sar</taxon>
        <taxon>Alveolata</taxon>
        <taxon>Dinophyceae</taxon>
        <taxon>Suessiales</taxon>
        <taxon>Suessiaceae</taxon>
        <taxon>Polarella</taxon>
    </lineage>
</organism>
<evidence type="ECO:0000313" key="8">
    <source>
        <dbReference type="Proteomes" id="UP000626109"/>
    </source>
</evidence>
<dbReference type="Pfam" id="PF00012">
    <property type="entry name" value="HSP70"/>
    <property type="match status" value="1"/>
</dbReference>
<dbReference type="InterPro" id="IPR029048">
    <property type="entry name" value="HSP70_C_sf"/>
</dbReference>
<dbReference type="PROSITE" id="PS00329">
    <property type="entry name" value="HSP70_2"/>
    <property type="match status" value="1"/>
</dbReference>
<comment type="similarity">
    <text evidence="2">Belongs to the heat shock protein 90 family.</text>
</comment>
<feature type="region of interest" description="Disordered" evidence="6">
    <location>
        <begin position="882"/>
        <end position="923"/>
    </location>
</feature>
<dbReference type="Gene3D" id="3.30.565.10">
    <property type="entry name" value="Histidine kinase-like ATPase, C-terminal domain"/>
    <property type="match status" value="1"/>
</dbReference>
<proteinExistence type="inferred from homology"/>
<dbReference type="GO" id="GO:0005524">
    <property type="term" value="F:ATP binding"/>
    <property type="evidence" value="ECO:0007669"/>
    <property type="project" value="UniProtKB-KW"/>
</dbReference>
<evidence type="ECO:0000256" key="5">
    <source>
        <dbReference type="ARBA" id="ARBA00023186"/>
    </source>
</evidence>
<dbReference type="Gene3D" id="1.20.1270.10">
    <property type="match status" value="1"/>
</dbReference>
<evidence type="ECO:0000313" key="7">
    <source>
        <dbReference type="EMBL" id="CAE8713385.1"/>
    </source>
</evidence>
<feature type="region of interest" description="Disordered" evidence="6">
    <location>
        <begin position="1"/>
        <end position="31"/>
    </location>
</feature>
<dbReference type="SUPFAM" id="SSF54211">
    <property type="entry name" value="Ribosomal protein S5 domain 2-like"/>
    <property type="match status" value="1"/>
</dbReference>
<dbReference type="Pfam" id="PF00183">
    <property type="entry name" value="HSP90"/>
    <property type="match status" value="3"/>
</dbReference>
<dbReference type="InterPro" id="IPR018181">
    <property type="entry name" value="Heat_shock_70_CS"/>
</dbReference>
<dbReference type="SUPFAM" id="SSF100934">
    <property type="entry name" value="Heat shock protein 70kD (HSP70), C-terminal subdomain"/>
    <property type="match status" value="1"/>
</dbReference>
<dbReference type="InterPro" id="IPR029047">
    <property type="entry name" value="HSP70_peptide-bd_sf"/>
</dbReference>
<keyword evidence="5" id="KW-0143">Chaperone</keyword>
<dbReference type="InterPro" id="IPR013126">
    <property type="entry name" value="Hsp_70_fam"/>
</dbReference>
<sequence length="1310" mass="143876">MVCPQVEPNTRYTGIPPKWQRTRGGSAERQATKDAGSITGMNVPWIINEPTAAAIAYGFDKKGSGEQNVLIYDLGGGTFDGSILTIEDGIFDVKSTTGVTHLGGEDFDNRVVDFCMQDLPATIEMDSLFDGRDYSCFLSHARFEEFCVDCFRDPMGPVEKALRDSGLDKKNVPDLGLVGGSTRIPKGQTMIQEFCNGKEPNRTINPDEAMVFGAAMQAAILTGEGSLQVQDLLLLDVTPLSMGLERAGGVMTKCIERNTTTPTKKAQNFTAYADNQPGMLIQVYEGERAMTKDNDMLDKFHLDDILPVSRGGPQIEVTFDIDANGILNVSAADKPTGKSNQITNEKGRMSQVDIDRMVQEADRFKDEDESNRQDIGAKSGLENHRFAMRNALNKEKLKDKFEDVAKEKVELTVQETRDWLKKNQLAEKDEFESKQKELEGVANPIMVKVDEVAGGGGMPEGGMAGRIGSAPGAGGAGGTMVEEVDSGIGMTKNELINDLGIVAKSGTKAFMEMIVAGGDNSRTCQFGSAFGPTCGVGFTSALDRRVHYFSPLSAALPSSGRRTAEKDTELMYSEVKKVAEVSHEWDQLNKNKPLWTCKSENVAYKEYLPYSQSLVIMLEENGGESEIEGVPDPQESGLAFGAKRWGRPTPLPEVEKDENCLAVKHFSVESQLELRALFFVLPRAPFDMFESKKKGSNIKLDVCRVLIMGDCDESMPEWLSMVKGVADSEDLPLNISQIAEERGDYERFYEQLEKCLKLGACEDPTNRTMAAELLCLSISKFGNELISLKECGDRMMEGQRDIDCVTGASITRVSLAEARTGGTGANGAGAGGGAAGQCCAKRRRQHNLAGIGGLYKQSLEVLYMVDPVEKSSIQRLNEFDGKEFGSTTAGDSDIKDEDEKSKLKDLKAESEPPTALMKKEPDDKMEKVVIRGRMAMTCVLTSSEHGCFAAMEYVTTLQSMRDNSMTPCIVLDKTVEADSKHSNVREFKKISTDEANIIATNQAKLPGVISDQPTPDRTAWPRGRMLKATVAANVAAFPVLSLVHLGCVGVGGNGEDMCGDDDSAHIHFNVQGENMVWQKLDRSYSSDHNNNALEGDDWREQEAVWSQGELGNLLMCNAAGYCRHLPQNRAQGYGECSVRLQMSSAIERQCMRKRSMEEPEPQPRVRDMLAPRRMSEMPALTTKVQGSLRLGALRIGERRGDTCLPRRFPCGRAAKVAIPPSVPARVHGQPLRPWCGLNFRYAMWWHLFLTCFWTGQVRSPQQTARRRRSGVARVVRSHANRSQWSGCCGARMSPTRITGKGPDNAAGFRQ</sequence>